<feature type="region of interest" description="Disordered" evidence="1">
    <location>
        <begin position="422"/>
        <end position="447"/>
    </location>
</feature>
<comment type="caution">
    <text evidence="5">The sequence shown here is derived from an EMBL/GenBank/DDBJ whole genome shotgun (WGS) entry which is preliminary data.</text>
</comment>
<dbReference type="InterPro" id="IPR058593">
    <property type="entry name" value="ARB_07466-like_C"/>
</dbReference>
<protein>
    <submittedName>
        <fullName evidence="5">Peptidoglycan-binding protein</fullName>
    </submittedName>
</protein>
<organism evidence="5 6">
    <name type="scientific">Intrasporangium oryzae NRRL B-24470</name>
    <dbReference type="NCBI Taxonomy" id="1386089"/>
    <lineage>
        <taxon>Bacteria</taxon>
        <taxon>Bacillati</taxon>
        <taxon>Actinomycetota</taxon>
        <taxon>Actinomycetes</taxon>
        <taxon>Micrococcales</taxon>
        <taxon>Intrasporangiaceae</taxon>
        <taxon>Intrasporangium</taxon>
    </lineage>
</organism>
<evidence type="ECO:0000313" key="6">
    <source>
        <dbReference type="Proteomes" id="UP000019489"/>
    </source>
</evidence>
<proteinExistence type="predicted"/>
<dbReference type="Pfam" id="PF26571">
    <property type="entry name" value="VldE"/>
    <property type="match status" value="1"/>
</dbReference>
<keyword evidence="2" id="KW-0732">Signal</keyword>
<gene>
    <name evidence="5" type="ORF">N865_17625</name>
</gene>
<dbReference type="InterPro" id="IPR002477">
    <property type="entry name" value="Peptidoglycan-bd-like"/>
</dbReference>
<evidence type="ECO:0000313" key="5">
    <source>
        <dbReference type="EMBL" id="EWT00212.1"/>
    </source>
</evidence>
<feature type="domain" description="Peptidoglycan binding-like" evidence="3">
    <location>
        <begin position="221"/>
        <end position="271"/>
    </location>
</feature>
<feature type="domain" description="Peptidoglycan binding-like" evidence="3">
    <location>
        <begin position="366"/>
        <end position="416"/>
    </location>
</feature>
<dbReference type="Proteomes" id="UP000019489">
    <property type="component" value="Unassembled WGS sequence"/>
</dbReference>
<name>W9G4H6_9MICO</name>
<dbReference type="InterPro" id="IPR036365">
    <property type="entry name" value="PGBD-like_sf"/>
</dbReference>
<sequence length="611" mass="64711">MGARRRTIGLALTVPALAVPSAASVAEAATPPPPTKPLPTALDVFVPYQGQTICDPRPRPGVLAFAKLMTSHYGMGSTALIGRTCGTGPSEHYDGRAWDWMLNVANPAQEAVAQSVLAWLTAPDRNGVKGAMARRFGIMYIIHNRVMWRAYAPEREWAPYYGVSPHTDHIHFSFNYDGAAGRTSWWTGKATTSYLTTLPPAAGSVISVPATPTVLSYGMSSEAVRQLQVRLGNLPTTGYFGDLTKARVIAYQTFVGLPATGVADLRTQEILANRGWKTVAQAYPTLSFGMSSPAVRTLQTKLGQLPVTGYFGSLTKARVAAYQKFVGLPATGVADPVTQSRLWVRGWSGTPAGTPTYPTLSYGMTSPAVKTLQTRLGGLPVTGYFGSLTRARVTAYQKFVGLPETGIADNRTQQVLYSRGWSTASPASLSTPRPDESPEKGHEEGPAMTELGASSAAVVSPAVATVSTATRYTAYKDLTLGAGARGAAVRELQRALGGVAVDGVFGPVTQAKVVALQRSHAMPTTGVVTPELWDLLEARDFPFISLRTTVLRVGDIGPSVAAVQRLLGIPATGVFDIATRAAVKTAQARAGLASTGVVASRTWSLFDRLSA</sequence>
<dbReference type="EMBL" id="AWSA01000051">
    <property type="protein sequence ID" value="EWT00212.1"/>
    <property type="molecule type" value="Genomic_DNA"/>
</dbReference>
<dbReference type="OrthoDB" id="5181100at2"/>
<accession>W9G4H6</accession>
<feature type="domain" description="Peptidoglycan binding-like" evidence="3">
    <location>
        <begin position="292"/>
        <end position="342"/>
    </location>
</feature>
<dbReference type="PATRIC" id="fig|1386089.3.peg.3581"/>
<dbReference type="SUPFAM" id="SSF47090">
    <property type="entry name" value="PGBD-like"/>
    <property type="match status" value="5"/>
</dbReference>
<dbReference type="RefSeq" id="WP_034808905.1">
    <property type="nucleotide sequence ID" value="NZ_AWSA01000051.1"/>
</dbReference>
<feature type="signal peptide" evidence="2">
    <location>
        <begin position="1"/>
        <end position="28"/>
    </location>
</feature>
<evidence type="ECO:0000259" key="4">
    <source>
        <dbReference type="Pfam" id="PF26571"/>
    </source>
</evidence>
<dbReference type="STRING" id="1386089.N865_17625"/>
<dbReference type="InterPro" id="IPR036366">
    <property type="entry name" value="PGBDSf"/>
</dbReference>
<keyword evidence="6" id="KW-1185">Reference proteome</keyword>
<feature type="domain" description="Peptidoglycan binding-like" evidence="3">
    <location>
        <begin position="569"/>
        <end position="604"/>
    </location>
</feature>
<dbReference type="Gene3D" id="1.10.101.10">
    <property type="entry name" value="PGBD-like superfamily/PGBD"/>
    <property type="match status" value="5"/>
</dbReference>
<dbReference type="Pfam" id="PF01471">
    <property type="entry name" value="PG_binding_1"/>
    <property type="match status" value="5"/>
</dbReference>
<evidence type="ECO:0000256" key="1">
    <source>
        <dbReference type="SAM" id="MobiDB-lite"/>
    </source>
</evidence>
<reference evidence="5 6" key="1">
    <citation type="submission" date="2013-08" db="EMBL/GenBank/DDBJ databases">
        <title>Intrasporangium oryzae NRRL B-24470.</title>
        <authorList>
            <person name="Liu H."/>
            <person name="Wang G."/>
        </authorList>
    </citation>
    <scope>NUCLEOTIDE SEQUENCE [LARGE SCALE GENOMIC DNA]</scope>
    <source>
        <strain evidence="5 6">NRRL B-24470</strain>
    </source>
</reference>
<feature type="domain" description="ARB-07466-like C-terminal" evidence="4">
    <location>
        <begin position="58"/>
        <end position="170"/>
    </location>
</feature>
<feature type="compositionally biased region" description="Polar residues" evidence="1">
    <location>
        <begin position="422"/>
        <end position="431"/>
    </location>
</feature>
<dbReference type="eggNOG" id="COG3409">
    <property type="taxonomic scope" value="Bacteria"/>
</dbReference>
<dbReference type="AlphaFoldDB" id="W9G4H6"/>
<feature type="domain" description="Peptidoglycan binding-like" evidence="3">
    <location>
        <begin position="485"/>
        <end position="536"/>
    </location>
</feature>
<evidence type="ECO:0000256" key="2">
    <source>
        <dbReference type="SAM" id="SignalP"/>
    </source>
</evidence>
<feature type="chain" id="PRO_5004922666" evidence="2">
    <location>
        <begin position="29"/>
        <end position="611"/>
    </location>
</feature>
<feature type="compositionally biased region" description="Basic and acidic residues" evidence="1">
    <location>
        <begin position="433"/>
        <end position="445"/>
    </location>
</feature>
<evidence type="ECO:0000259" key="3">
    <source>
        <dbReference type="Pfam" id="PF01471"/>
    </source>
</evidence>